<dbReference type="Proteomes" id="UP000597138">
    <property type="component" value="Unassembled WGS sequence"/>
</dbReference>
<organism evidence="2 3">
    <name type="scientific">Caballeronia grimmiae</name>
    <dbReference type="NCBI Taxonomy" id="1071679"/>
    <lineage>
        <taxon>Bacteria</taxon>
        <taxon>Pseudomonadati</taxon>
        <taxon>Pseudomonadota</taxon>
        <taxon>Betaproteobacteria</taxon>
        <taxon>Burkholderiales</taxon>
        <taxon>Burkholderiaceae</taxon>
        <taxon>Caballeronia</taxon>
    </lineage>
</organism>
<feature type="compositionally biased region" description="Basic and acidic residues" evidence="1">
    <location>
        <begin position="68"/>
        <end position="78"/>
    </location>
</feature>
<protein>
    <submittedName>
        <fullName evidence="2">Uncharacterized protein</fullName>
    </submittedName>
</protein>
<sequence length="91" mass="9809">MISVYYLIEASVIGMECLLSMREATGTPLLGSWTCLAKRAEALALTHEKLKMVPATRHEICSKNARLSADEPKSRDSPPRPLAAGALAADL</sequence>
<evidence type="ECO:0000313" key="2">
    <source>
        <dbReference type="EMBL" id="GGD69900.1"/>
    </source>
</evidence>
<accession>A0ABQ1RGU6</accession>
<reference evidence="3" key="1">
    <citation type="journal article" date="2019" name="Int. J. Syst. Evol. Microbiol.">
        <title>The Global Catalogue of Microorganisms (GCM) 10K type strain sequencing project: providing services to taxonomists for standard genome sequencing and annotation.</title>
        <authorList>
            <consortium name="The Broad Institute Genomics Platform"/>
            <consortium name="The Broad Institute Genome Sequencing Center for Infectious Disease"/>
            <person name="Wu L."/>
            <person name="Ma J."/>
        </authorList>
    </citation>
    <scope>NUCLEOTIDE SEQUENCE [LARGE SCALE GENOMIC DNA]</scope>
    <source>
        <strain evidence="3">CGMCC 1.11013</strain>
    </source>
</reference>
<feature type="region of interest" description="Disordered" evidence="1">
    <location>
        <begin position="64"/>
        <end position="91"/>
    </location>
</feature>
<evidence type="ECO:0000313" key="3">
    <source>
        <dbReference type="Proteomes" id="UP000597138"/>
    </source>
</evidence>
<proteinExistence type="predicted"/>
<feature type="compositionally biased region" description="Low complexity" evidence="1">
    <location>
        <begin position="82"/>
        <end position="91"/>
    </location>
</feature>
<dbReference type="EMBL" id="BMEG01000003">
    <property type="protein sequence ID" value="GGD69900.1"/>
    <property type="molecule type" value="Genomic_DNA"/>
</dbReference>
<comment type="caution">
    <text evidence="2">The sequence shown here is derived from an EMBL/GenBank/DDBJ whole genome shotgun (WGS) entry which is preliminary data.</text>
</comment>
<keyword evidence="3" id="KW-1185">Reference proteome</keyword>
<name>A0ABQ1RGU6_9BURK</name>
<gene>
    <name evidence="2" type="ORF">GCM10010985_25500</name>
</gene>
<evidence type="ECO:0000256" key="1">
    <source>
        <dbReference type="SAM" id="MobiDB-lite"/>
    </source>
</evidence>